<accession>A0ABY9M0B9</accession>
<proteinExistence type="predicted"/>
<dbReference type="RefSeq" id="WP_306943554.1">
    <property type="nucleotide sequence ID" value="NZ_CP132976.1"/>
</dbReference>
<gene>
    <name evidence="4" type="ORF">RAS12_28005</name>
</gene>
<reference evidence="4 5" key="1">
    <citation type="submission" date="2023-08" db="EMBL/GenBank/DDBJ databases">
        <title>Achromobacter seleniivolatilans sp. nov., isolated from seleniferous soil.</title>
        <authorList>
            <person name="Zhang S."/>
            <person name="Li K."/>
            <person name="Peng J."/>
            <person name="Zhao Q."/>
            <person name="Wang H."/>
            <person name="Guo Y."/>
        </authorList>
    </citation>
    <scope>NUCLEOTIDE SEQUENCE [LARGE SCALE GENOMIC DNA]</scope>
    <source>
        <strain evidence="4 5">R39</strain>
    </source>
</reference>
<name>A0ABY9M0B9_9BURK</name>
<evidence type="ECO:0000313" key="5">
    <source>
        <dbReference type="Proteomes" id="UP001234798"/>
    </source>
</evidence>
<protein>
    <submittedName>
        <fullName evidence="4">SWIM zinc finger family protein</fullName>
    </submittedName>
</protein>
<dbReference type="PROSITE" id="PS50966">
    <property type="entry name" value="ZF_SWIM"/>
    <property type="match status" value="1"/>
</dbReference>
<dbReference type="InterPro" id="IPR007527">
    <property type="entry name" value="Znf_SWIM"/>
</dbReference>
<feature type="domain" description="SWIM-type" evidence="3">
    <location>
        <begin position="55"/>
        <end position="88"/>
    </location>
</feature>
<organism evidence="4 5">
    <name type="scientific">Achromobacter seleniivolatilans</name>
    <dbReference type="NCBI Taxonomy" id="3047478"/>
    <lineage>
        <taxon>Bacteria</taxon>
        <taxon>Pseudomonadati</taxon>
        <taxon>Pseudomonadota</taxon>
        <taxon>Betaproteobacteria</taxon>
        <taxon>Burkholderiales</taxon>
        <taxon>Alcaligenaceae</taxon>
        <taxon>Achromobacter</taxon>
    </lineage>
</organism>
<evidence type="ECO:0000256" key="2">
    <source>
        <dbReference type="SAM" id="MobiDB-lite"/>
    </source>
</evidence>
<keyword evidence="1" id="KW-0863">Zinc-finger</keyword>
<evidence type="ECO:0000256" key="1">
    <source>
        <dbReference type="PROSITE-ProRule" id="PRU00325"/>
    </source>
</evidence>
<dbReference type="EMBL" id="CP132976">
    <property type="protein sequence ID" value="WMD20405.1"/>
    <property type="molecule type" value="Genomic_DNA"/>
</dbReference>
<keyword evidence="5" id="KW-1185">Reference proteome</keyword>
<keyword evidence="1" id="KW-0479">Metal-binding</keyword>
<dbReference type="Proteomes" id="UP001234798">
    <property type="component" value="Chromosome"/>
</dbReference>
<feature type="region of interest" description="Disordered" evidence="2">
    <location>
        <begin position="120"/>
        <end position="144"/>
    </location>
</feature>
<dbReference type="Pfam" id="PF04434">
    <property type="entry name" value="SWIM"/>
    <property type="match status" value="1"/>
</dbReference>
<evidence type="ECO:0000313" key="4">
    <source>
        <dbReference type="EMBL" id="WMD20405.1"/>
    </source>
</evidence>
<evidence type="ECO:0000259" key="3">
    <source>
        <dbReference type="PROSITE" id="PS50966"/>
    </source>
</evidence>
<feature type="compositionally biased region" description="Low complexity" evidence="2">
    <location>
        <begin position="120"/>
        <end position="136"/>
    </location>
</feature>
<keyword evidence="1" id="KW-0862">Zinc</keyword>
<sequence>MSRVLGTESEVLALSPDASSSKAAQGLRLPGKWPSTGSNDVAVWGECQGSGSKPYQTQVDLSGPSFKCSCPSRKFPCKHGLALMLLRAGGQVPEGSEPPVWVQTWLDSRQEKAEKKEAKAVQAAAPADPQAAAQQQARRENKRWEKADAGLQELSLWMQDMVRSGLANQASNAQARQRWNTMAARMVDAQAPGLAARIKECWDWVDSHPGWPRDVLAQMGHWQLIVDAVRRRDTLGPQVKTDVMAALGWPMDKAEVQAAGLEVDDEWVVAGLYTTEREGRLMERRVWLQGLHSGRMALVLDYAQGGRGFESAWMMGRHYRCALHFYPGNAPLRAIAASGNGAAMNAQDAQPLTDSATSSGLLQLSQRIAANPLQAIQPLWRANVRLTAVEGEWFAAWPEYQEESTTLAASTASLPVPAAIPDADAWQLLALTGGAPMQLFGEWESGPQLGRWRLLSAWQTRQGDLGQSAQQCIWHNQGETV</sequence>